<dbReference type="PANTHER" id="PTHR24045">
    <property type="match status" value="1"/>
</dbReference>
<keyword evidence="1" id="KW-0808">Transferase</keyword>
<dbReference type="GO" id="GO:0003976">
    <property type="term" value="F:UDP-N-acetylglucosamine-lysosomal-enzyme N-acetylglucosaminephosphotransferase activity"/>
    <property type="evidence" value="ECO:0007669"/>
    <property type="project" value="TreeGrafter"/>
</dbReference>
<keyword evidence="4" id="KW-1185">Reference proteome</keyword>
<keyword evidence="2" id="KW-1133">Transmembrane helix</keyword>
<dbReference type="GO" id="GO:0046835">
    <property type="term" value="P:carbohydrate phosphorylation"/>
    <property type="evidence" value="ECO:0007669"/>
    <property type="project" value="TreeGrafter"/>
</dbReference>
<feature type="transmembrane region" description="Helical" evidence="2">
    <location>
        <begin position="32"/>
        <end position="51"/>
    </location>
</feature>
<evidence type="ECO:0000313" key="3">
    <source>
        <dbReference type="EMBL" id="KAJ7602895.1"/>
    </source>
</evidence>
<dbReference type="EMBL" id="JARKIF010000194">
    <property type="protein sequence ID" value="KAJ7602895.1"/>
    <property type="molecule type" value="Genomic_DNA"/>
</dbReference>
<evidence type="ECO:0008006" key="5">
    <source>
        <dbReference type="Google" id="ProtNLM"/>
    </source>
</evidence>
<evidence type="ECO:0000256" key="2">
    <source>
        <dbReference type="SAM" id="Phobius"/>
    </source>
</evidence>
<accession>A0AAD7F7Z5</accession>
<name>A0AAD7F7Z5_9AGAR</name>
<evidence type="ECO:0000313" key="4">
    <source>
        <dbReference type="Proteomes" id="UP001221142"/>
    </source>
</evidence>
<dbReference type="AlphaFoldDB" id="A0AAD7F7Z5"/>
<keyword evidence="2" id="KW-0812">Transmembrane</keyword>
<comment type="caution">
    <text evidence="3">The sequence shown here is derived from an EMBL/GenBank/DDBJ whole genome shotgun (WGS) entry which is preliminary data.</text>
</comment>
<gene>
    <name evidence="3" type="ORF">FB45DRAFT_964524</name>
</gene>
<organism evidence="3 4">
    <name type="scientific">Roridomyces roridus</name>
    <dbReference type="NCBI Taxonomy" id="1738132"/>
    <lineage>
        <taxon>Eukaryota</taxon>
        <taxon>Fungi</taxon>
        <taxon>Dikarya</taxon>
        <taxon>Basidiomycota</taxon>
        <taxon>Agaricomycotina</taxon>
        <taxon>Agaricomycetes</taxon>
        <taxon>Agaricomycetidae</taxon>
        <taxon>Agaricales</taxon>
        <taxon>Marasmiineae</taxon>
        <taxon>Mycenaceae</taxon>
        <taxon>Roridomyces</taxon>
    </lineage>
</organism>
<protein>
    <recommendedName>
        <fullName evidence="5">Stealth protein CR3 conserved region 3 domain-containing protein</fullName>
    </recommendedName>
</protein>
<reference evidence="3" key="1">
    <citation type="submission" date="2023-03" db="EMBL/GenBank/DDBJ databases">
        <title>Massive genome expansion in bonnet fungi (Mycena s.s.) driven by repeated elements and novel gene families across ecological guilds.</title>
        <authorList>
            <consortium name="Lawrence Berkeley National Laboratory"/>
            <person name="Harder C.B."/>
            <person name="Miyauchi S."/>
            <person name="Viragh M."/>
            <person name="Kuo A."/>
            <person name="Thoen E."/>
            <person name="Andreopoulos B."/>
            <person name="Lu D."/>
            <person name="Skrede I."/>
            <person name="Drula E."/>
            <person name="Henrissat B."/>
            <person name="Morin E."/>
            <person name="Kohler A."/>
            <person name="Barry K."/>
            <person name="LaButti K."/>
            <person name="Morin E."/>
            <person name="Salamov A."/>
            <person name="Lipzen A."/>
            <person name="Mereny Z."/>
            <person name="Hegedus B."/>
            <person name="Baldrian P."/>
            <person name="Stursova M."/>
            <person name="Weitz H."/>
            <person name="Taylor A."/>
            <person name="Grigoriev I.V."/>
            <person name="Nagy L.G."/>
            <person name="Martin F."/>
            <person name="Kauserud H."/>
        </authorList>
    </citation>
    <scope>NUCLEOTIDE SEQUENCE</scope>
    <source>
        <strain evidence="3">9284</strain>
    </source>
</reference>
<keyword evidence="2" id="KW-0472">Membrane</keyword>
<dbReference type="InterPro" id="IPR047141">
    <property type="entry name" value="Stealth"/>
</dbReference>
<dbReference type="PANTHER" id="PTHR24045:SF0">
    <property type="entry name" value="N-ACETYLGLUCOSAMINE-1-PHOSPHOTRANSFERASE SUBUNITS ALPHA_BETA"/>
    <property type="match status" value="1"/>
</dbReference>
<proteinExistence type="predicted"/>
<dbReference type="GO" id="GO:0005794">
    <property type="term" value="C:Golgi apparatus"/>
    <property type="evidence" value="ECO:0007669"/>
    <property type="project" value="TreeGrafter"/>
</dbReference>
<sequence length="693" mass="76725">MSSRSLPYHYQPLGQKSHSSLRGLIVHNPARWTVILLTTALSLMSIAYIVVQRPWGSDYDPTTQTNYWSSKPEAAPVQFGNAVYDPFFAPTPEEALASTTIRPIKAHAALSDECLDTWISTGEWRDPCHHDMVSDSVIDLIYVWVNGSDPIHQQVRKNLIAELKYSVKDARFRQHDELRYSLRAAANATKSWPTSTWHIITADVPDPEDDDGRLGLVPQWLDVTCAANSPPGGGPSIRLQHDAQLFRLTGKPGAALHASDARSWLERILPSFNSHAVESALPHLNPDTVSDNIVAFNDDQFLMLPAPPSMFHTTMYGSVFRVQWDLLVGADSSGKADGGGEWRSLGWSAHLLNQRFGERKRAYMQHNARSLSLPLLHELSLAFGEYFAATPLSHFRGSHRVPEEYEVNTIFLGAHYVVERHREALLWSWVVAKWGGASGKLSVEDKQGMWDELVGGGEDAQVEGDAAMLKFSGQAERTTAENIELNLLMAGVQPPRAFDKERQADTHYGWSSLDGYTPNFHELPKKTDIDRDQCLGRGAESAWSLFLRLLRGKPTCGDNVIAALVRSSKTGLSIFLPAPSSTEPSDPTDPITLPLILPSTAPPLPSNPRAFALRLIQRYAYVFGDTPTVFLGLRTASSAKIILANNDRKNKDTALVCLNDDLKNGDTGALDDALHEWFEGHWPESLGCELSGR</sequence>
<dbReference type="Proteomes" id="UP001221142">
    <property type="component" value="Unassembled WGS sequence"/>
</dbReference>
<evidence type="ECO:0000256" key="1">
    <source>
        <dbReference type="ARBA" id="ARBA00022679"/>
    </source>
</evidence>